<dbReference type="Proteomes" id="UP000054538">
    <property type="component" value="Unassembled WGS sequence"/>
</dbReference>
<accession>A0A0D0CQH2</accession>
<keyword evidence="1" id="KW-0175">Coiled coil</keyword>
<reference evidence="3 4" key="1">
    <citation type="submission" date="2014-04" db="EMBL/GenBank/DDBJ databases">
        <authorList>
            <consortium name="DOE Joint Genome Institute"/>
            <person name="Kuo A."/>
            <person name="Kohler A."/>
            <person name="Jargeat P."/>
            <person name="Nagy L.G."/>
            <person name="Floudas D."/>
            <person name="Copeland A."/>
            <person name="Barry K.W."/>
            <person name="Cichocki N."/>
            <person name="Veneault-Fourrey C."/>
            <person name="LaButti K."/>
            <person name="Lindquist E.A."/>
            <person name="Lipzen A."/>
            <person name="Lundell T."/>
            <person name="Morin E."/>
            <person name="Murat C."/>
            <person name="Sun H."/>
            <person name="Tunlid A."/>
            <person name="Henrissat B."/>
            <person name="Grigoriev I.V."/>
            <person name="Hibbett D.S."/>
            <person name="Martin F."/>
            <person name="Nordberg H.P."/>
            <person name="Cantor M.N."/>
            <person name="Hua S.X."/>
        </authorList>
    </citation>
    <scope>NUCLEOTIDE SEQUENCE [LARGE SCALE GENOMIC DNA]</scope>
    <source>
        <strain evidence="3 4">Ve08.2h10</strain>
    </source>
</reference>
<gene>
    <name evidence="3" type="ORF">PAXRUDRAFT_17383</name>
</gene>
<dbReference type="InParanoid" id="A0A0D0CQH2"/>
<dbReference type="OrthoDB" id="3270520at2759"/>
<feature type="coiled-coil region" evidence="1">
    <location>
        <begin position="12"/>
        <end position="39"/>
    </location>
</feature>
<dbReference type="STRING" id="930991.A0A0D0CQH2"/>
<protein>
    <recommendedName>
        <fullName evidence="5">DUF659 domain-containing protein</fullName>
    </recommendedName>
</protein>
<dbReference type="EMBL" id="KN826909">
    <property type="protein sequence ID" value="KIK77613.1"/>
    <property type="molecule type" value="Genomic_DNA"/>
</dbReference>
<evidence type="ECO:0008006" key="5">
    <source>
        <dbReference type="Google" id="ProtNLM"/>
    </source>
</evidence>
<organism evidence="3 4">
    <name type="scientific">Paxillus rubicundulus Ve08.2h10</name>
    <dbReference type="NCBI Taxonomy" id="930991"/>
    <lineage>
        <taxon>Eukaryota</taxon>
        <taxon>Fungi</taxon>
        <taxon>Dikarya</taxon>
        <taxon>Basidiomycota</taxon>
        <taxon>Agaricomycotina</taxon>
        <taxon>Agaricomycetes</taxon>
        <taxon>Agaricomycetidae</taxon>
        <taxon>Boletales</taxon>
        <taxon>Paxilineae</taxon>
        <taxon>Paxillaceae</taxon>
        <taxon>Paxillus</taxon>
    </lineage>
</organism>
<evidence type="ECO:0000313" key="4">
    <source>
        <dbReference type="Proteomes" id="UP000054538"/>
    </source>
</evidence>
<keyword evidence="4" id="KW-1185">Reference proteome</keyword>
<name>A0A0D0CQH2_9AGAM</name>
<reference evidence="4" key="2">
    <citation type="submission" date="2015-01" db="EMBL/GenBank/DDBJ databases">
        <title>Evolutionary Origins and Diversification of the Mycorrhizal Mutualists.</title>
        <authorList>
            <consortium name="DOE Joint Genome Institute"/>
            <consortium name="Mycorrhizal Genomics Consortium"/>
            <person name="Kohler A."/>
            <person name="Kuo A."/>
            <person name="Nagy L.G."/>
            <person name="Floudas D."/>
            <person name="Copeland A."/>
            <person name="Barry K.W."/>
            <person name="Cichocki N."/>
            <person name="Veneault-Fourrey C."/>
            <person name="LaButti K."/>
            <person name="Lindquist E.A."/>
            <person name="Lipzen A."/>
            <person name="Lundell T."/>
            <person name="Morin E."/>
            <person name="Murat C."/>
            <person name="Riley R."/>
            <person name="Ohm R."/>
            <person name="Sun H."/>
            <person name="Tunlid A."/>
            <person name="Henrissat B."/>
            <person name="Grigoriev I.V."/>
            <person name="Hibbett D.S."/>
            <person name="Martin F."/>
        </authorList>
    </citation>
    <scope>NUCLEOTIDE SEQUENCE [LARGE SCALE GENOMIC DNA]</scope>
    <source>
        <strain evidence="4">Ve08.2h10</strain>
    </source>
</reference>
<dbReference type="AlphaFoldDB" id="A0A0D0CQH2"/>
<keyword evidence="2" id="KW-0812">Transmembrane</keyword>
<keyword evidence="2" id="KW-1133">Transmembrane helix</keyword>
<evidence type="ECO:0000256" key="1">
    <source>
        <dbReference type="SAM" id="Coils"/>
    </source>
</evidence>
<sequence length="146" mass="16542">MTSQQKLYTICMHNASKDLKTAEELLKQMLVAIRSIKTEWGATVIACTTDASRESAKAQCLLQQKFPHLVVPDCLAHQWNLIVGDLFKVKDDYGEYGDMAQELITWLGSKMQVLALLRNIQIATIGKTLIIIQAILTWWLSHHLAY</sequence>
<feature type="transmembrane region" description="Helical" evidence="2">
    <location>
        <begin position="120"/>
        <end position="140"/>
    </location>
</feature>
<dbReference type="SUPFAM" id="SSF53098">
    <property type="entry name" value="Ribonuclease H-like"/>
    <property type="match status" value="1"/>
</dbReference>
<evidence type="ECO:0000313" key="3">
    <source>
        <dbReference type="EMBL" id="KIK77613.1"/>
    </source>
</evidence>
<keyword evidence="2" id="KW-0472">Membrane</keyword>
<dbReference type="HOGENOM" id="CLU_148817_0_0_1"/>
<evidence type="ECO:0000256" key="2">
    <source>
        <dbReference type="SAM" id="Phobius"/>
    </source>
</evidence>
<proteinExistence type="predicted"/>
<dbReference type="InterPro" id="IPR012337">
    <property type="entry name" value="RNaseH-like_sf"/>
</dbReference>